<gene>
    <name evidence="3" type="primary">LOC119641971</name>
</gene>
<accession>A0A9C6DYM6</accession>
<sequence length="595" mass="70195">MQAALKPWERIAWSPEHQQIIYRDWGLFYTHKQQLDIAVHYYNKSLDLKNFDHKALYFRSRCKRNIAQTEGALEDSKAASGNLKKKTIDENNAPINLEICDALYELNQFENCKVELHDNTRKFFGKKVAAFLNRLIVVDENFKDSIGETLGPFILKNEKHFAAVLDEIEREKNVDDRPLWKILKEQGKCDVMSILEKEEILLSPRELARRRRAFKVFNQIYFNKSWIDVIFLKHLRENKNLLLPQSKVSTPFLRQLTHTKYDVVRKFLKMLQARSPLYTEQSRKCPDKAIWDKHREAHLNRVQYQTRRTMLSQMRAIRKLREEGELEKLSKYVEEVMGDYVVLKTHRVMPWKFEYINEVYNTLALAHADRYTIPDDIIQSREKERMLLLLRMPTDKYKDVVQFVFGDKSTYQEPDAPDYALISYKKFLARLEKRMRFAKYSIEKCYLLHEIARAHLGQSRFDECCSVARKAVEEAKNCNSVLWQFLSTMLIVKAHAVLHKIERGKEALDEAFALCMRLKSPELCAFIEICRAINDEEISMKKRTQSVDSMRKRRSRLSISSHLSSKTSIDTNNTQDDYRSNLPQSTVEQSEPVLL</sequence>
<dbReference type="KEGG" id="gfs:119641971"/>
<name>A0A9C6DYM6_9MUSC</name>
<feature type="compositionally biased region" description="Low complexity" evidence="1">
    <location>
        <begin position="557"/>
        <end position="569"/>
    </location>
</feature>
<dbReference type="SUPFAM" id="SSF48452">
    <property type="entry name" value="TPR-like"/>
    <property type="match status" value="1"/>
</dbReference>
<dbReference type="PANTHER" id="PTHR21391">
    <property type="entry name" value="AT04489P-RELATED"/>
    <property type="match status" value="1"/>
</dbReference>
<dbReference type="Proteomes" id="UP000092443">
    <property type="component" value="Unplaced"/>
</dbReference>
<dbReference type="PANTHER" id="PTHR21391:SF0">
    <property type="entry name" value="AT04489P-RELATED"/>
    <property type="match status" value="1"/>
</dbReference>
<feature type="compositionally biased region" description="Polar residues" evidence="1">
    <location>
        <begin position="570"/>
        <end position="589"/>
    </location>
</feature>
<proteinExistence type="predicted"/>
<keyword evidence="2" id="KW-1185">Reference proteome</keyword>
<evidence type="ECO:0000256" key="1">
    <source>
        <dbReference type="SAM" id="MobiDB-lite"/>
    </source>
</evidence>
<dbReference type="AlphaFoldDB" id="A0A9C6DYM6"/>
<reference evidence="3" key="1">
    <citation type="submission" date="2025-08" db="UniProtKB">
        <authorList>
            <consortium name="RefSeq"/>
        </authorList>
    </citation>
    <scope>IDENTIFICATION</scope>
    <source>
        <tissue evidence="3">Whole body pupa</tissue>
    </source>
</reference>
<organism evidence="2 3">
    <name type="scientific">Glossina fuscipes</name>
    <dbReference type="NCBI Taxonomy" id="7396"/>
    <lineage>
        <taxon>Eukaryota</taxon>
        <taxon>Metazoa</taxon>
        <taxon>Ecdysozoa</taxon>
        <taxon>Arthropoda</taxon>
        <taxon>Hexapoda</taxon>
        <taxon>Insecta</taxon>
        <taxon>Pterygota</taxon>
        <taxon>Neoptera</taxon>
        <taxon>Endopterygota</taxon>
        <taxon>Diptera</taxon>
        <taxon>Brachycera</taxon>
        <taxon>Muscomorpha</taxon>
        <taxon>Hippoboscoidea</taxon>
        <taxon>Glossinidae</taxon>
        <taxon>Glossina</taxon>
    </lineage>
</organism>
<evidence type="ECO:0000313" key="2">
    <source>
        <dbReference type="Proteomes" id="UP000092443"/>
    </source>
</evidence>
<evidence type="ECO:0000313" key="3">
    <source>
        <dbReference type="RefSeq" id="XP_037896837.1"/>
    </source>
</evidence>
<dbReference type="InterPro" id="IPR011990">
    <property type="entry name" value="TPR-like_helical_dom_sf"/>
</dbReference>
<protein>
    <submittedName>
        <fullName evidence="3">Uncharacterized protein LOC119641971</fullName>
    </submittedName>
</protein>
<dbReference type="GeneID" id="119641971"/>
<feature type="region of interest" description="Disordered" evidence="1">
    <location>
        <begin position="544"/>
        <end position="595"/>
    </location>
</feature>
<dbReference type="Gene3D" id="1.25.40.10">
    <property type="entry name" value="Tetratricopeptide repeat domain"/>
    <property type="match status" value="1"/>
</dbReference>
<dbReference type="RefSeq" id="XP_037896837.1">
    <property type="nucleotide sequence ID" value="XM_038040909.1"/>
</dbReference>